<dbReference type="Pfam" id="PF00085">
    <property type="entry name" value="Thioredoxin"/>
    <property type="match status" value="1"/>
</dbReference>
<accession>A0A9W7AYG4</accession>
<evidence type="ECO:0000313" key="7">
    <source>
        <dbReference type="EMBL" id="GMH76225.1"/>
    </source>
</evidence>
<dbReference type="PROSITE" id="PS51352">
    <property type="entry name" value="THIOREDOXIN_2"/>
    <property type="match status" value="1"/>
</dbReference>
<keyword evidence="3" id="KW-1015">Disulfide bond</keyword>
<keyword evidence="5" id="KW-0732">Signal</keyword>
<dbReference type="EMBL" id="BRXW01000751">
    <property type="protein sequence ID" value="GMH76225.1"/>
    <property type="molecule type" value="Genomic_DNA"/>
</dbReference>
<evidence type="ECO:0000256" key="1">
    <source>
        <dbReference type="ARBA" id="ARBA00022448"/>
    </source>
</evidence>
<dbReference type="PRINTS" id="PR00421">
    <property type="entry name" value="THIOREDOXIN"/>
</dbReference>
<feature type="domain" description="Thioredoxin" evidence="6">
    <location>
        <begin position="30"/>
        <end position="148"/>
    </location>
</feature>
<gene>
    <name evidence="7" type="ORF">TrLO_g4034</name>
</gene>
<evidence type="ECO:0000256" key="4">
    <source>
        <dbReference type="ARBA" id="ARBA00023284"/>
    </source>
</evidence>
<keyword evidence="2" id="KW-0249">Electron transport</keyword>
<dbReference type="InterPro" id="IPR005746">
    <property type="entry name" value="Thioredoxin"/>
</dbReference>
<organism evidence="7 8">
    <name type="scientific">Triparma laevis f. longispina</name>
    <dbReference type="NCBI Taxonomy" id="1714387"/>
    <lineage>
        <taxon>Eukaryota</taxon>
        <taxon>Sar</taxon>
        <taxon>Stramenopiles</taxon>
        <taxon>Ochrophyta</taxon>
        <taxon>Bolidophyceae</taxon>
        <taxon>Parmales</taxon>
        <taxon>Triparmaceae</taxon>
        <taxon>Triparma</taxon>
    </lineage>
</organism>
<dbReference type="PROSITE" id="PS00194">
    <property type="entry name" value="THIOREDOXIN_1"/>
    <property type="match status" value="1"/>
</dbReference>
<evidence type="ECO:0000256" key="2">
    <source>
        <dbReference type="ARBA" id="ARBA00022982"/>
    </source>
</evidence>
<name>A0A9W7AYG4_9STRA</name>
<sequence length="148" mass="16381">MRILILLIALSAIHLGNAFHIAFKIPQSVTRRGSPTTSLSAALYAKAKFKNFEEMLEKFEEPLLVDFYATWCGPCQLMSKELIQVGDSMVGKVKVAKVDTDKYPNLGAKYEVDGLPTCILFKGGKPVHKMIGLLPADQIKQEIAPFLN</sequence>
<dbReference type="AlphaFoldDB" id="A0A9W7AYG4"/>
<dbReference type="SUPFAM" id="SSF52833">
    <property type="entry name" value="Thioredoxin-like"/>
    <property type="match status" value="1"/>
</dbReference>
<protein>
    <recommendedName>
        <fullName evidence="6">Thioredoxin domain-containing protein</fullName>
    </recommendedName>
</protein>
<evidence type="ECO:0000313" key="8">
    <source>
        <dbReference type="Proteomes" id="UP001165122"/>
    </source>
</evidence>
<dbReference type="InterPro" id="IPR013766">
    <property type="entry name" value="Thioredoxin_domain"/>
</dbReference>
<evidence type="ECO:0000256" key="5">
    <source>
        <dbReference type="SAM" id="SignalP"/>
    </source>
</evidence>
<proteinExistence type="predicted"/>
<keyword evidence="1" id="KW-0813">Transport</keyword>
<dbReference type="GO" id="GO:0015035">
    <property type="term" value="F:protein-disulfide reductase activity"/>
    <property type="evidence" value="ECO:0007669"/>
    <property type="project" value="InterPro"/>
</dbReference>
<dbReference type="CDD" id="cd02947">
    <property type="entry name" value="TRX_family"/>
    <property type="match status" value="1"/>
</dbReference>
<dbReference type="OrthoDB" id="2121326at2759"/>
<reference evidence="8" key="1">
    <citation type="journal article" date="2023" name="Commun. Biol.">
        <title>Genome analysis of Parmales, the sister group of diatoms, reveals the evolutionary specialization of diatoms from phago-mixotrophs to photoautotrophs.</title>
        <authorList>
            <person name="Ban H."/>
            <person name="Sato S."/>
            <person name="Yoshikawa S."/>
            <person name="Yamada K."/>
            <person name="Nakamura Y."/>
            <person name="Ichinomiya M."/>
            <person name="Sato N."/>
            <person name="Blanc-Mathieu R."/>
            <person name="Endo H."/>
            <person name="Kuwata A."/>
            <person name="Ogata H."/>
        </authorList>
    </citation>
    <scope>NUCLEOTIDE SEQUENCE [LARGE SCALE GENOMIC DNA]</scope>
    <source>
        <strain evidence="8">NIES 3700</strain>
    </source>
</reference>
<evidence type="ECO:0000256" key="3">
    <source>
        <dbReference type="ARBA" id="ARBA00023157"/>
    </source>
</evidence>
<keyword evidence="8" id="KW-1185">Reference proteome</keyword>
<dbReference type="PANTHER" id="PTHR45663">
    <property type="entry name" value="GEO12009P1"/>
    <property type="match status" value="1"/>
</dbReference>
<dbReference type="GO" id="GO:0005737">
    <property type="term" value="C:cytoplasm"/>
    <property type="evidence" value="ECO:0007669"/>
    <property type="project" value="TreeGrafter"/>
</dbReference>
<feature type="chain" id="PRO_5040953728" description="Thioredoxin domain-containing protein" evidence="5">
    <location>
        <begin position="19"/>
        <end position="148"/>
    </location>
</feature>
<comment type="caution">
    <text evidence="7">The sequence shown here is derived from an EMBL/GenBank/DDBJ whole genome shotgun (WGS) entry which is preliminary data.</text>
</comment>
<feature type="signal peptide" evidence="5">
    <location>
        <begin position="1"/>
        <end position="18"/>
    </location>
</feature>
<evidence type="ECO:0000259" key="6">
    <source>
        <dbReference type="PROSITE" id="PS51352"/>
    </source>
</evidence>
<dbReference type="Proteomes" id="UP001165122">
    <property type="component" value="Unassembled WGS sequence"/>
</dbReference>
<keyword evidence="4" id="KW-0676">Redox-active center</keyword>
<dbReference type="PANTHER" id="PTHR45663:SF15">
    <property type="entry name" value="THIOREDOXIN Y1, CHLOROPLASTIC"/>
    <property type="match status" value="1"/>
</dbReference>
<dbReference type="InterPro" id="IPR017937">
    <property type="entry name" value="Thioredoxin_CS"/>
</dbReference>
<dbReference type="NCBIfam" id="TIGR01068">
    <property type="entry name" value="thioredoxin"/>
    <property type="match status" value="1"/>
</dbReference>
<dbReference type="Gene3D" id="3.40.30.10">
    <property type="entry name" value="Glutaredoxin"/>
    <property type="match status" value="1"/>
</dbReference>
<dbReference type="InterPro" id="IPR036249">
    <property type="entry name" value="Thioredoxin-like_sf"/>
</dbReference>
<dbReference type="FunFam" id="3.40.30.10:FF:000001">
    <property type="entry name" value="Thioredoxin"/>
    <property type="match status" value="1"/>
</dbReference>